<feature type="region of interest" description="Disordered" evidence="1">
    <location>
        <begin position="332"/>
        <end position="415"/>
    </location>
</feature>
<feature type="region of interest" description="Disordered" evidence="1">
    <location>
        <begin position="444"/>
        <end position="517"/>
    </location>
</feature>
<dbReference type="OrthoDB" id="8122776at2759"/>
<dbReference type="AlphaFoldDB" id="B4N3H4"/>
<dbReference type="EMBL" id="CH964095">
    <property type="protein sequence ID" value="EDW79179.2"/>
    <property type="molecule type" value="Genomic_DNA"/>
</dbReference>
<proteinExistence type="predicted"/>
<feature type="compositionally biased region" description="Basic residues" evidence="1">
    <location>
        <begin position="461"/>
        <end position="471"/>
    </location>
</feature>
<dbReference type="eggNOG" id="ENOG502T8DU">
    <property type="taxonomic scope" value="Eukaryota"/>
</dbReference>
<gene>
    <name evidence="2" type="primary">Dwil\GK10255</name>
    <name evidence="2" type="ORF">Dwil_GK10255</name>
</gene>
<protein>
    <submittedName>
        <fullName evidence="2">Uncharacterized protein</fullName>
    </submittedName>
</protein>
<keyword evidence="3" id="KW-1185">Reference proteome</keyword>
<sequence>MRIDCMQSMQQQQQQQCCRWQSGQDGKMLALCLPLAFSEINSTIVTQIAAGSQQESGDLLPKSEKLILYRLPYTSGINKGSAGKRSKLRRRFNSPASKIKIRPPSHQRHGDTFGYFKPPLSGPPTYSGHGDEPSVPYLDFQHLKLDPHDFRIPPTSYEAQSMDLNFYNEDSDLYGPPKYSSIDYTIDGPPSIPSHGSSKIHVPHQKYGLPTIEQSIGPTGYDSPPESYISHHAPHYIQPPSEQYGVPAPDSGYTNSYAHSDTPIRPPDPDSYSIYEQKVPNVGYHQNFAEPPKPAPPTQQHNSPNVHFIHSQPAYEMSTSYQLNNQQYDQTHQYRVPQSQPPSHGGGGHQPQLPPPPPPPPPSPPQNHQQSSIGYTQIDSHSVVHPSPNYPHEDYAPPSQELPLNPNPKTPGFDYTKSSYEVPIYDAIPFEASNLEEQELYPPIITGKTPIPSNVQPDAHSKRRRKRKRRPNTAVPSKKHTLDAPELQQAYDDDSHVRDIDTDTHTDADTDAHGSRYVEHKRKFPSYRPTITTTSIQTTTPAPWSPMKMRTTSPSTIFLPTIVTSTPATRAATRSSIVNRGTSRYHITTPSDHSLAKPISTVTIEKSHSQSYYDGTVAPPPAYQHFSPINNGRGQTRTRSSPSHSQSYRREPGISLALQPANDQADDTSKRTTKGVFDTTLFKSPHNNREIQRKLNVLHQNLPKNHKLY</sequence>
<evidence type="ECO:0000313" key="3">
    <source>
        <dbReference type="Proteomes" id="UP000007798"/>
    </source>
</evidence>
<evidence type="ECO:0000313" key="2">
    <source>
        <dbReference type="EMBL" id="EDW79179.2"/>
    </source>
</evidence>
<feature type="region of interest" description="Disordered" evidence="1">
    <location>
        <begin position="239"/>
        <end position="306"/>
    </location>
</feature>
<organism evidence="2 3">
    <name type="scientific">Drosophila willistoni</name>
    <name type="common">Fruit fly</name>
    <dbReference type="NCBI Taxonomy" id="7260"/>
    <lineage>
        <taxon>Eukaryota</taxon>
        <taxon>Metazoa</taxon>
        <taxon>Ecdysozoa</taxon>
        <taxon>Arthropoda</taxon>
        <taxon>Hexapoda</taxon>
        <taxon>Insecta</taxon>
        <taxon>Pterygota</taxon>
        <taxon>Neoptera</taxon>
        <taxon>Endopterygota</taxon>
        <taxon>Diptera</taxon>
        <taxon>Brachycera</taxon>
        <taxon>Muscomorpha</taxon>
        <taxon>Ephydroidea</taxon>
        <taxon>Drosophilidae</taxon>
        <taxon>Drosophila</taxon>
        <taxon>Sophophora</taxon>
    </lineage>
</organism>
<dbReference type="STRING" id="7260.B4N3H4"/>
<accession>B4N3H4</accession>
<feature type="compositionally biased region" description="Basic and acidic residues" evidence="1">
    <location>
        <begin position="493"/>
        <end position="517"/>
    </location>
</feature>
<dbReference type="HOGENOM" id="CLU_376954_0_0_1"/>
<name>B4N3H4_DROWI</name>
<dbReference type="InParanoid" id="B4N3H4"/>
<reference evidence="2 3" key="1">
    <citation type="journal article" date="2007" name="Nature">
        <title>Evolution of genes and genomes on the Drosophila phylogeny.</title>
        <authorList>
            <consortium name="Drosophila 12 Genomes Consortium"/>
            <person name="Clark A.G."/>
            <person name="Eisen M.B."/>
            <person name="Smith D.R."/>
            <person name="Bergman C.M."/>
            <person name="Oliver B."/>
            <person name="Markow T.A."/>
            <person name="Kaufman T.C."/>
            <person name="Kellis M."/>
            <person name="Gelbart W."/>
            <person name="Iyer V.N."/>
            <person name="Pollard D.A."/>
            <person name="Sackton T.B."/>
            <person name="Larracuente A.M."/>
            <person name="Singh N.D."/>
            <person name="Abad J.P."/>
            <person name="Abt D.N."/>
            <person name="Adryan B."/>
            <person name="Aguade M."/>
            <person name="Akashi H."/>
            <person name="Anderson W.W."/>
            <person name="Aquadro C.F."/>
            <person name="Ardell D.H."/>
            <person name="Arguello R."/>
            <person name="Artieri C.G."/>
            <person name="Barbash D.A."/>
            <person name="Barker D."/>
            <person name="Barsanti P."/>
            <person name="Batterham P."/>
            <person name="Batzoglou S."/>
            <person name="Begun D."/>
            <person name="Bhutkar A."/>
            <person name="Blanco E."/>
            <person name="Bosak S.A."/>
            <person name="Bradley R.K."/>
            <person name="Brand A.D."/>
            <person name="Brent M.R."/>
            <person name="Brooks A.N."/>
            <person name="Brown R.H."/>
            <person name="Butlin R.K."/>
            <person name="Caggese C."/>
            <person name="Calvi B.R."/>
            <person name="Bernardo de Carvalho A."/>
            <person name="Caspi A."/>
            <person name="Castrezana S."/>
            <person name="Celniker S.E."/>
            <person name="Chang J.L."/>
            <person name="Chapple C."/>
            <person name="Chatterji S."/>
            <person name="Chinwalla A."/>
            <person name="Civetta A."/>
            <person name="Clifton S.W."/>
            <person name="Comeron J.M."/>
            <person name="Costello J.C."/>
            <person name="Coyne J.A."/>
            <person name="Daub J."/>
            <person name="David R.G."/>
            <person name="Delcher A.L."/>
            <person name="Delehaunty K."/>
            <person name="Do C.B."/>
            <person name="Ebling H."/>
            <person name="Edwards K."/>
            <person name="Eickbush T."/>
            <person name="Evans J.D."/>
            <person name="Filipski A."/>
            <person name="Findeiss S."/>
            <person name="Freyhult E."/>
            <person name="Fulton L."/>
            <person name="Fulton R."/>
            <person name="Garcia A.C."/>
            <person name="Gardiner A."/>
            <person name="Garfield D.A."/>
            <person name="Garvin B.E."/>
            <person name="Gibson G."/>
            <person name="Gilbert D."/>
            <person name="Gnerre S."/>
            <person name="Godfrey J."/>
            <person name="Good R."/>
            <person name="Gotea V."/>
            <person name="Gravely B."/>
            <person name="Greenberg A.J."/>
            <person name="Griffiths-Jones S."/>
            <person name="Gross S."/>
            <person name="Guigo R."/>
            <person name="Gustafson E.A."/>
            <person name="Haerty W."/>
            <person name="Hahn M.W."/>
            <person name="Halligan D.L."/>
            <person name="Halpern A.L."/>
            <person name="Halter G.M."/>
            <person name="Han M.V."/>
            <person name="Heger A."/>
            <person name="Hillier L."/>
            <person name="Hinrichs A.S."/>
            <person name="Holmes I."/>
            <person name="Hoskins R.A."/>
            <person name="Hubisz M.J."/>
            <person name="Hultmark D."/>
            <person name="Huntley M.A."/>
            <person name="Jaffe D.B."/>
            <person name="Jagadeeshan S."/>
            <person name="Jeck W.R."/>
            <person name="Johnson J."/>
            <person name="Jones C.D."/>
            <person name="Jordan W.C."/>
            <person name="Karpen G.H."/>
            <person name="Kataoka E."/>
            <person name="Keightley P.D."/>
            <person name="Kheradpour P."/>
            <person name="Kirkness E.F."/>
            <person name="Koerich L.B."/>
            <person name="Kristiansen K."/>
            <person name="Kudrna D."/>
            <person name="Kulathinal R.J."/>
            <person name="Kumar S."/>
            <person name="Kwok R."/>
            <person name="Lander E."/>
            <person name="Langley C.H."/>
            <person name="Lapoint R."/>
            <person name="Lazzaro B.P."/>
            <person name="Lee S.J."/>
            <person name="Levesque L."/>
            <person name="Li R."/>
            <person name="Lin C.F."/>
            <person name="Lin M.F."/>
            <person name="Lindblad-Toh K."/>
            <person name="Llopart A."/>
            <person name="Long M."/>
            <person name="Low L."/>
            <person name="Lozovsky E."/>
            <person name="Lu J."/>
            <person name="Luo M."/>
            <person name="Machado C.A."/>
            <person name="Makalowski W."/>
            <person name="Marzo M."/>
            <person name="Matsuda M."/>
            <person name="Matzkin L."/>
            <person name="McAllister B."/>
            <person name="McBride C.S."/>
            <person name="McKernan B."/>
            <person name="McKernan K."/>
            <person name="Mendez-Lago M."/>
            <person name="Minx P."/>
            <person name="Mollenhauer M.U."/>
            <person name="Montooth K."/>
            <person name="Mount S.M."/>
            <person name="Mu X."/>
            <person name="Myers E."/>
            <person name="Negre B."/>
            <person name="Newfeld S."/>
            <person name="Nielsen R."/>
            <person name="Noor M.A."/>
            <person name="O'Grady P."/>
            <person name="Pachter L."/>
            <person name="Papaceit M."/>
            <person name="Parisi M.J."/>
            <person name="Parisi M."/>
            <person name="Parts L."/>
            <person name="Pedersen J.S."/>
            <person name="Pesole G."/>
            <person name="Phillippy A.M."/>
            <person name="Ponting C.P."/>
            <person name="Pop M."/>
            <person name="Porcelli D."/>
            <person name="Powell J.R."/>
            <person name="Prohaska S."/>
            <person name="Pruitt K."/>
            <person name="Puig M."/>
            <person name="Quesneville H."/>
            <person name="Ram K.R."/>
            <person name="Rand D."/>
            <person name="Rasmussen M.D."/>
            <person name="Reed L.K."/>
            <person name="Reenan R."/>
            <person name="Reily A."/>
            <person name="Remington K.A."/>
            <person name="Rieger T.T."/>
            <person name="Ritchie M.G."/>
            <person name="Robin C."/>
            <person name="Rogers Y.H."/>
            <person name="Rohde C."/>
            <person name="Rozas J."/>
            <person name="Rubenfield M.J."/>
            <person name="Ruiz A."/>
            <person name="Russo S."/>
            <person name="Salzberg S.L."/>
            <person name="Sanchez-Gracia A."/>
            <person name="Saranga D.J."/>
            <person name="Sato H."/>
            <person name="Schaeffer S.W."/>
            <person name="Schatz M.C."/>
            <person name="Schlenke T."/>
            <person name="Schwartz R."/>
            <person name="Segarra C."/>
            <person name="Singh R.S."/>
            <person name="Sirot L."/>
            <person name="Sirota M."/>
            <person name="Sisneros N.B."/>
            <person name="Smith C.D."/>
            <person name="Smith T.F."/>
            <person name="Spieth J."/>
            <person name="Stage D.E."/>
            <person name="Stark A."/>
            <person name="Stephan W."/>
            <person name="Strausberg R.L."/>
            <person name="Strempel S."/>
            <person name="Sturgill D."/>
            <person name="Sutton G."/>
            <person name="Sutton G.G."/>
            <person name="Tao W."/>
            <person name="Teichmann S."/>
            <person name="Tobari Y.N."/>
            <person name="Tomimura Y."/>
            <person name="Tsolas J.M."/>
            <person name="Valente V.L."/>
            <person name="Venter E."/>
            <person name="Venter J.C."/>
            <person name="Vicario S."/>
            <person name="Vieira F.G."/>
            <person name="Vilella A.J."/>
            <person name="Villasante A."/>
            <person name="Walenz B."/>
            <person name="Wang J."/>
            <person name="Wasserman M."/>
            <person name="Watts T."/>
            <person name="Wilson D."/>
            <person name="Wilson R.K."/>
            <person name="Wing R.A."/>
            <person name="Wolfner M.F."/>
            <person name="Wong A."/>
            <person name="Wong G.K."/>
            <person name="Wu C.I."/>
            <person name="Wu G."/>
            <person name="Yamamoto D."/>
            <person name="Yang H.P."/>
            <person name="Yang S.P."/>
            <person name="Yorke J.A."/>
            <person name="Yoshida K."/>
            <person name="Zdobnov E."/>
            <person name="Zhang P."/>
            <person name="Zhang Y."/>
            <person name="Zimin A.V."/>
            <person name="Baldwin J."/>
            <person name="Abdouelleil A."/>
            <person name="Abdulkadir J."/>
            <person name="Abebe A."/>
            <person name="Abera B."/>
            <person name="Abreu J."/>
            <person name="Acer S.C."/>
            <person name="Aftuck L."/>
            <person name="Alexander A."/>
            <person name="An P."/>
            <person name="Anderson E."/>
            <person name="Anderson S."/>
            <person name="Arachi H."/>
            <person name="Azer M."/>
            <person name="Bachantsang P."/>
            <person name="Barry A."/>
            <person name="Bayul T."/>
            <person name="Berlin A."/>
            <person name="Bessette D."/>
            <person name="Bloom T."/>
            <person name="Blye J."/>
            <person name="Boguslavskiy L."/>
            <person name="Bonnet C."/>
            <person name="Boukhgalter B."/>
            <person name="Bourzgui I."/>
            <person name="Brown A."/>
            <person name="Cahill P."/>
            <person name="Channer S."/>
            <person name="Cheshatsang Y."/>
            <person name="Chuda L."/>
            <person name="Citroen M."/>
            <person name="Collymore A."/>
            <person name="Cooke P."/>
            <person name="Costello M."/>
            <person name="D'Aco K."/>
            <person name="Daza R."/>
            <person name="De Haan G."/>
            <person name="DeGray S."/>
            <person name="DeMaso C."/>
            <person name="Dhargay N."/>
            <person name="Dooley K."/>
            <person name="Dooley E."/>
            <person name="Doricent M."/>
            <person name="Dorje P."/>
            <person name="Dorjee K."/>
            <person name="Dupes A."/>
            <person name="Elong R."/>
            <person name="Falk J."/>
            <person name="Farina A."/>
            <person name="Faro S."/>
            <person name="Ferguson D."/>
            <person name="Fisher S."/>
            <person name="Foley C.D."/>
            <person name="Franke A."/>
            <person name="Friedrich D."/>
            <person name="Gadbois L."/>
            <person name="Gearin G."/>
            <person name="Gearin C.R."/>
            <person name="Giannoukos G."/>
            <person name="Goode T."/>
            <person name="Graham J."/>
            <person name="Grandbois E."/>
            <person name="Grewal S."/>
            <person name="Gyaltsen K."/>
            <person name="Hafez N."/>
            <person name="Hagos B."/>
            <person name="Hall J."/>
            <person name="Henson C."/>
            <person name="Hollinger A."/>
            <person name="Honan T."/>
            <person name="Huard M.D."/>
            <person name="Hughes L."/>
            <person name="Hurhula B."/>
            <person name="Husby M.E."/>
            <person name="Kamat A."/>
            <person name="Kanga B."/>
            <person name="Kashin S."/>
            <person name="Khazanovich D."/>
            <person name="Kisner P."/>
            <person name="Lance K."/>
            <person name="Lara M."/>
            <person name="Lee W."/>
            <person name="Lennon N."/>
            <person name="Letendre F."/>
            <person name="LeVine R."/>
            <person name="Lipovsky A."/>
            <person name="Liu X."/>
            <person name="Liu J."/>
            <person name="Liu S."/>
            <person name="Lokyitsang T."/>
            <person name="Lokyitsang Y."/>
            <person name="Lubonja R."/>
            <person name="Lui A."/>
            <person name="MacDonald P."/>
            <person name="Magnisalis V."/>
            <person name="Maru K."/>
            <person name="Matthews C."/>
            <person name="McCusker W."/>
            <person name="McDonough S."/>
            <person name="Mehta T."/>
            <person name="Meldrim J."/>
            <person name="Meneus L."/>
            <person name="Mihai O."/>
            <person name="Mihalev A."/>
            <person name="Mihova T."/>
            <person name="Mittelman R."/>
            <person name="Mlenga V."/>
            <person name="Montmayeur A."/>
            <person name="Mulrain L."/>
            <person name="Navidi A."/>
            <person name="Naylor J."/>
            <person name="Negash T."/>
            <person name="Nguyen T."/>
            <person name="Nguyen N."/>
            <person name="Nicol R."/>
            <person name="Norbu C."/>
            <person name="Norbu N."/>
            <person name="Novod N."/>
            <person name="O'Neill B."/>
            <person name="Osman S."/>
            <person name="Markiewicz E."/>
            <person name="Oyono O.L."/>
            <person name="Patti C."/>
            <person name="Phunkhang P."/>
            <person name="Pierre F."/>
            <person name="Priest M."/>
            <person name="Raghuraman S."/>
            <person name="Rege F."/>
            <person name="Reyes R."/>
            <person name="Rise C."/>
            <person name="Rogov P."/>
            <person name="Ross K."/>
            <person name="Ryan E."/>
            <person name="Settipalli S."/>
            <person name="Shea T."/>
            <person name="Sherpa N."/>
            <person name="Shi L."/>
            <person name="Shih D."/>
            <person name="Sparrow T."/>
            <person name="Spaulding J."/>
            <person name="Stalker J."/>
            <person name="Stange-Thomann N."/>
            <person name="Stavropoulos S."/>
            <person name="Stone C."/>
            <person name="Strader C."/>
            <person name="Tesfaye S."/>
            <person name="Thomson T."/>
            <person name="Thoulutsang Y."/>
            <person name="Thoulutsang D."/>
            <person name="Topham K."/>
            <person name="Topping I."/>
            <person name="Tsamla T."/>
            <person name="Vassiliev H."/>
            <person name="Vo A."/>
            <person name="Wangchuk T."/>
            <person name="Wangdi T."/>
            <person name="Weiand M."/>
            <person name="Wilkinson J."/>
            <person name="Wilson A."/>
            <person name="Yadav S."/>
            <person name="Young G."/>
            <person name="Yu Q."/>
            <person name="Zembek L."/>
            <person name="Zhong D."/>
            <person name="Zimmer A."/>
            <person name="Zwirko Z."/>
            <person name="Jaffe D.B."/>
            <person name="Alvarez P."/>
            <person name="Brockman W."/>
            <person name="Butler J."/>
            <person name="Chin C."/>
            <person name="Gnerre S."/>
            <person name="Grabherr M."/>
            <person name="Kleber M."/>
            <person name="Mauceli E."/>
            <person name="MacCallum I."/>
        </authorList>
    </citation>
    <scope>NUCLEOTIDE SEQUENCE [LARGE SCALE GENOMIC DNA]</scope>
    <source>
        <strain evidence="3">Tucson 14030-0811.24</strain>
    </source>
</reference>
<feature type="region of interest" description="Disordered" evidence="1">
    <location>
        <begin position="611"/>
        <end position="674"/>
    </location>
</feature>
<feature type="compositionally biased region" description="Pro residues" evidence="1">
    <location>
        <begin position="352"/>
        <end position="365"/>
    </location>
</feature>
<evidence type="ECO:0000256" key="1">
    <source>
        <dbReference type="SAM" id="MobiDB-lite"/>
    </source>
</evidence>
<dbReference type="Proteomes" id="UP000007798">
    <property type="component" value="Unassembled WGS sequence"/>
</dbReference>
<feature type="compositionally biased region" description="Polar residues" evidence="1">
    <location>
        <begin position="627"/>
        <end position="646"/>
    </location>
</feature>